<dbReference type="EMBL" id="BAABDF010000001">
    <property type="protein sequence ID" value="GAA3853647.1"/>
    <property type="molecule type" value="Genomic_DNA"/>
</dbReference>
<dbReference type="Pfam" id="PF00990">
    <property type="entry name" value="GGDEF"/>
    <property type="match status" value="1"/>
</dbReference>
<proteinExistence type="predicted"/>
<comment type="caution">
    <text evidence="2">The sequence shown here is derived from an EMBL/GenBank/DDBJ whole genome shotgun (WGS) entry which is preliminary data.</text>
</comment>
<evidence type="ECO:0000259" key="1">
    <source>
        <dbReference type="PROSITE" id="PS50887"/>
    </source>
</evidence>
<dbReference type="Gene3D" id="3.30.70.270">
    <property type="match status" value="1"/>
</dbReference>
<dbReference type="Proteomes" id="UP001399917">
    <property type="component" value="Unassembled WGS sequence"/>
</dbReference>
<accession>A0ABP7JSY8</accession>
<gene>
    <name evidence="2" type="ORF">GCM10022404_01300</name>
</gene>
<feature type="domain" description="GGDEF" evidence="1">
    <location>
        <begin position="1"/>
        <end position="68"/>
    </location>
</feature>
<evidence type="ECO:0000313" key="3">
    <source>
        <dbReference type="Proteomes" id="UP001399917"/>
    </source>
</evidence>
<dbReference type="InterPro" id="IPR000160">
    <property type="entry name" value="GGDEF_dom"/>
</dbReference>
<reference evidence="3" key="1">
    <citation type="journal article" date="2019" name="Int. J. Syst. Evol. Microbiol.">
        <title>The Global Catalogue of Microorganisms (GCM) 10K type strain sequencing project: providing services to taxonomists for standard genome sequencing and annotation.</title>
        <authorList>
            <consortium name="The Broad Institute Genomics Platform"/>
            <consortium name="The Broad Institute Genome Sequencing Center for Infectious Disease"/>
            <person name="Wu L."/>
            <person name="Ma J."/>
        </authorList>
    </citation>
    <scope>NUCLEOTIDE SEQUENCE [LARGE SCALE GENOMIC DNA]</scope>
    <source>
        <strain evidence="3">JCM 17190</strain>
    </source>
</reference>
<evidence type="ECO:0000313" key="2">
    <source>
        <dbReference type="EMBL" id="GAA3853647.1"/>
    </source>
</evidence>
<dbReference type="InterPro" id="IPR029787">
    <property type="entry name" value="Nucleotide_cyclase"/>
</dbReference>
<organism evidence="2 3">
    <name type="scientific">Celeribacter arenosi</name>
    <dbReference type="NCBI Taxonomy" id="792649"/>
    <lineage>
        <taxon>Bacteria</taxon>
        <taxon>Pseudomonadati</taxon>
        <taxon>Pseudomonadota</taxon>
        <taxon>Alphaproteobacteria</taxon>
        <taxon>Rhodobacterales</taxon>
        <taxon>Roseobacteraceae</taxon>
        <taxon>Celeribacter</taxon>
    </lineage>
</organism>
<sequence>MLIGARIIERLEEPVPYGDGVCKISGSIGITTTDMYDAVDIDRMISDADLALYASKHDGRATATVFDRKRHDGQVGDFDGALRA</sequence>
<keyword evidence="3" id="KW-1185">Reference proteome</keyword>
<dbReference type="SUPFAM" id="SSF55073">
    <property type="entry name" value="Nucleotide cyclase"/>
    <property type="match status" value="1"/>
</dbReference>
<dbReference type="InterPro" id="IPR043128">
    <property type="entry name" value="Rev_trsase/Diguanyl_cyclase"/>
</dbReference>
<protein>
    <recommendedName>
        <fullName evidence="1">GGDEF domain-containing protein</fullName>
    </recommendedName>
</protein>
<name>A0ABP7JSY8_9RHOB</name>
<dbReference type="PROSITE" id="PS50887">
    <property type="entry name" value="GGDEF"/>
    <property type="match status" value="1"/>
</dbReference>